<dbReference type="RefSeq" id="WP_173084866.1">
    <property type="nucleotide sequence ID" value="NZ_BLTE01000011.1"/>
</dbReference>
<dbReference type="EMBL" id="BLTE01000011">
    <property type="protein sequence ID" value="GFK94621.1"/>
    <property type="molecule type" value="Genomic_DNA"/>
</dbReference>
<accession>A0A6V8LVK2</accession>
<keyword evidence="2" id="KW-1185">Reference proteome</keyword>
<reference evidence="1 2" key="1">
    <citation type="submission" date="2020-04" db="EMBL/GenBank/DDBJ databases">
        <authorList>
            <consortium name="Desulfovibrio sp. FSS-1 genome sequencing consortium"/>
            <person name="Shimoshige H."/>
            <person name="Kobayashi H."/>
            <person name="Maekawa T."/>
        </authorList>
    </citation>
    <scope>NUCLEOTIDE SEQUENCE [LARGE SCALE GENOMIC DNA]</scope>
    <source>
        <strain evidence="1 2">SIID29052-01</strain>
    </source>
</reference>
<dbReference type="Proteomes" id="UP000494245">
    <property type="component" value="Unassembled WGS sequence"/>
</dbReference>
<reference evidence="1 2" key="2">
    <citation type="submission" date="2020-05" db="EMBL/GenBank/DDBJ databases">
        <title>Draft genome sequence of Desulfovibrio sp. strainFSS-1.</title>
        <authorList>
            <person name="Shimoshige H."/>
            <person name="Kobayashi H."/>
            <person name="Maekawa T."/>
        </authorList>
    </citation>
    <scope>NUCLEOTIDE SEQUENCE [LARGE SCALE GENOMIC DNA]</scope>
    <source>
        <strain evidence="1 2">SIID29052-01</strain>
    </source>
</reference>
<proteinExistence type="predicted"/>
<name>A0A6V8LVK2_9BACT</name>
<organism evidence="1 2">
    <name type="scientific">Fundidesulfovibrio magnetotacticus</name>
    <dbReference type="NCBI Taxonomy" id="2730080"/>
    <lineage>
        <taxon>Bacteria</taxon>
        <taxon>Pseudomonadati</taxon>
        <taxon>Thermodesulfobacteriota</taxon>
        <taxon>Desulfovibrionia</taxon>
        <taxon>Desulfovibrionales</taxon>
        <taxon>Desulfovibrionaceae</taxon>
        <taxon>Fundidesulfovibrio</taxon>
    </lineage>
</organism>
<gene>
    <name evidence="1" type="ORF">NNJEOMEG_02468</name>
</gene>
<sequence length="256" mass="29996">MSKAWILEKLPEFVRDMLRDFCLAADILESQFAVFDQTSQLSFEVLHDLVGEEMNKGLLWRLKDTAHHLFRNDAKPGLSSQFLDWCIGYIFHETMKLKEDAYQQQNYGPWFRELMDRELPEEEHLVSRELFQVVLQTNESIRREIARVRFFFGKCRALLASYLEDQGDNPLLGRLLHDQNALVRKIFGQEYEGLLRAIYGDEPEALYVMASQSLRQGGWMRHAAEAARKAFEANPANPRVLREKQIVDTWLERVKS</sequence>
<evidence type="ECO:0000313" key="1">
    <source>
        <dbReference type="EMBL" id="GFK94621.1"/>
    </source>
</evidence>
<evidence type="ECO:0000313" key="2">
    <source>
        <dbReference type="Proteomes" id="UP000494245"/>
    </source>
</evidence>
<dbReference type="AlphaFoldDB" id="A0A6V8LVK2"/>
<comment type="caution">
    <text evidence="1">The sequence shown here is derived from an EMBL/GenBank/DDBJ whole genome shotgun (WGS) entry which is preliminary data.</text>
</comment>
<protein>
    <submittedName>
        <fullName evidence="1">Uncharacterized protein</fullName>
    </submittedName>
</protein>